<dbReference type="SFLD" id="SFLDG00301">
    <property type="entry name" value="RuBisCO-like_proteins"/>
    <property type="match status" value="1"/>
</dbReference>
<sequence length="395" mass="43260">MASNPFFESELFNELNDALRHSSRFTATYRIAADDYAEAKKIARGIAVEQTVECPDELFVNTWIEDSVIGQIEDLKKADPGSYYAIISYSPDTVEGEMTELMNMLFGNTSLQPGIRLMSFELPDSMYRHYPGPKFGRQGIRELCGIEKGPILMSALKPLGRSAKDFGETAYKLALGGCPLIKDDHSLFNQSYAPFKDRVKACIDSVNNANAKTGSHSLYIANCTADSMEFLERAMTAQELGAGGIMAAPGLLGLSIIRELSSAPDFHLPIFLHPCFSGPLVLSADSGISPFCCYGQFSRLAGADAAIFTSFGGRFPFTEEVCRKICDGTETEMGGLRSIFPVPSGGMKWQLFKKMVQVYGSDAIFLVGGALLTESDDLTANMHFYFEKLNEAVNK</sequence>
<dbReference type="RefSeq" id="WP_276640785.1">
    <property type="nucleotide sequence ID" value="NZ_CAUEED010000004.1"/>
</dbReference>
<protein>
    <submittedName>
        <fullName evidence="2">2,3-diketo-5-methylthiopentyl-1-phosphate enolase</fullName>
    </submittedName>
</protein>
<dbReference type="SUPFAM" id="SSF54966">
    <property type="entry name" value="RuBisCO, large subunit, small (N-terminal) domain"/>
    <property type="match status" value="1"/>
</dbReference>
<comment type="caution">
    <text evidence="2">The sequence shown here is derived from an EMBL/GenBank/DDBJ whole genome shotgun (WGS) entry which is preliminary data.</text>
</comment>
<organism evidence="2 3">
    <name type="scientific">Dialister invisus</name>
    <dbReference type="NCBI Taxonomy" id="218538"/>
    <lineage>
        <taxon>Bacteria</taxon>
        <taxon>Bacillati</taxon>
        <taxon>Bacillota</taxon>
        <taxon>Negativicutes</taxon>
        <taxon>Veillonellales</taxon>
        <taxon>Veillonellaceae</taxon>
        <taxon>Dialister</taxon>
    </lineage>
</organism>
<dbReference type="GO" id="GO:0000287">
    <property type="term" value="F:magnesium ion binding"/>
    <property type="evidence" value="ECO:0007669"/>
    <property type="project" value="InterPro"/>
</dbReference>
<proteinExistence type="predicted"/>
<reference evidence="2" key="1">
    <citation type="submission" date="2020-04" db="EMBL/GenBank/DDBJ databases">
        <title>Deep metagenomics examines the oral microbiome during advanced dental caries in children, revealing novel taxa and co-occurrences with host molecules.</title>
        <authorList>
            <person name="Baker J.L."/>
            <person name="Morton J.T."/>
            <person name="Dinis M."/>
            <person name="Alvarez R."/>
            <person name="Tran N.C."/>
            <person name="Knight R."/>
            <person name="Edlund A."/>
        </authorList>
    </citation>
    <scope>NUCLEOTIDE SEQUENCE</scope>
    <source>
        <strain evidence="2">JCVI_32_bin.14</strain>
    </source>
</reference>
<dbReference type="InterPro" id="IPR033966">
    <property type="entry name" value="RuBisCO"/>
</dbReference>
<dbReference type="PANTHER" id="PTHR42704">
    <property type="entry name" value="RIBULOSE BISPHOSPHATE CARBOXYLASE"/>
    <property type="match status" value="1"/>
</dbReference>
<dbReference type="InterPro" id="IPR000685">
    <property type="entry name" value="RuBisCO_lsu_C"/>
</dbReference>
<dbReference type="Pfam" id="PF00016">
    <property type="entry name" value="RuBisCO_large"/>
    <property type="match status" value="1"/>
</dbReference>
<dbReference type="GO" id="GO:0015977">
    <property type="term" value="P:carbon fixation"/>
    <property type="evidence" value="ECO:0007669"/>
    <property type="project" value="InterPro"/>
</dbReference>
<dbReference type="SUPFAM" id="SSF51649">
    <property type="entry name" value="RuBisCo, C-terminal domain"/>
    <property type="match status" value="1"/>
</dbReference>
<gene>
    <name evidence="2" type="ORF">HXL70_08405</name>
</gene>
<dbReference type="AlphaFoldDB" id="A0A930B9L8"/>
<dbReference type="Gene3D" id="3.30.70.150">
    <property type="entry name" value="RuBisCO large subunit, N-terminal domain"/>
    <property type="match status" value="1"/>
</dbReference>
<dbReference type="SFLD" id="SFLDS00014">
    <property type="entry name" value="RuBisCO"/>
    <property type="match status" value="1"/>
</dbReference>
<feature type="domain" description="Ribulose bisphosphate carboxylase large subunit C-terminal" evidence="1">
    <location>
        <begin position="145"/>
        <end position="371"/>
    </location>
</feature>
<dbReference type="InterPro" id="IPR036422">
    <property type="entry name" value="RuBisCO_lsu_N_sf"/>
</dbReference>
<evidence type="ECO:0000313" key="3">
    <source>
        <dbReference type="Proteomes" id="UP000757890"/>
    </source>
</evidence>
<accession>A0A930B9L8</accession>
<evidence type="ECO:0000313" key="2">
    <source>
        <dbReference type="EMBL" id="MBF1130041.1"/>
    </source>
</evidence>
<dbReference type="Gene3D" id="3.20.20.110">
    <property type="entry name" value="Ribulose bisphosphate carboxylase, large subunit, C-terminal domain"/>
    <property type="match status" value="1"/>
</dbReference>
<name>A0A930B9L8_9FIRM</name>
<dbReference type="CDD" id="cd08210">
    <property type="entry name" value="RLP_RrRLP"/>
    <property type="match status" value="1"/>
</dbReference>
<dbReference type="Proteomes" id="UP000757890">
    <property type="component" value="Unassembled WGS sequence"/>
</dbReference>
<dbReference type="GO" id="GO:0016984">
    <property type="term" value="F:ribulose-bisphosphate carboxylase activity"/>
    <property type="evidence" value="ECO:0007669"/>
    <property type="project" value="InterPro"/>
</dbReference>
<dbReference type="EMBL" id="JABZMK010000087">
    <property type="protein sequence ID" value="MBF1130041.1"/>
    <property type="molecule type" value="Genomic_DNA"/>
</dbReference>
<evidence type="ECO:0000259" key="1">
    <source>
        <dbReference type="Pfam" id="PF00016"/>
    </source>
</evidence>
<dbReference type="PANTHER" id="PTHR42704:SF17">
    <property type="entry name" value="RIBULOSE BISPHOSPHATE CARBOXYLASE LARGE CHAIN"/>
    <property type="match status" value="1"/>
</dbReference>
<dbReference type="InterPro" id="IPR036376">
    <property type="entry name" value="RuBisCO_lsu_C_sf"/>
</dbReference>